<keyword evidence="1" id="KW-1133">Transmembrane helix</keyword>
<dbReference type="InterPro" id="IPR005152">
    <property type="entry name" value="Lipase_secreted"/>
</dbReference>
<feature type="transmembrane region" description="Helical" evidence="1">
    <location>
        <begin position="32"/>
        <end position="49"/>
    </location>
</feature>
<feature type="transmembrane region" description="Helical" evidence="1">
    <location>
        <begin position="84"/>
        <end position="103"/>
    </location>
</feature>
<proteinExistence type="predicted"/>
<protein>
    <submittedName>
        <fullName evidence="2">Lipase family protein</fullName>
    </submittedName>
</protein>
<keyword evidence="1" id="KW-0812">Transmembrane</keyword>
<dbReference type="Gene3D" id="3.40.50.1820">
    <property type="entry name" value="alpha/beta hydrolase"/>
    <property type="match status" value="1"/>
</dbReference>
<dbReference type="EMBL" id="JAVHUY010000011">
    <property type="protein sequence ID" value="MDQ7905684.1"/>
    <property type="molecule type" value="Genomic_DNA"/>
</dbReference>
<evidence type="ECO:0000313" key="3">
    <source>
        <dbReference type="Proteomes" id="UP001230908"/>
    </source>
</evidence>
<dbReference type="InterPro" id="IPR029058">
    <property type="entry name" value="AB_hydrolase_fold"/>
</dbReference>
<organism evidence="2 3">
    <name type="scientific">Phytohabitans maris</name>
    <dbReference type="NCBI Taxonomy" id="3071409"/>
    <lineage>
        <taxon>Bacteria</taxon>
        <taxon>Bacillati</taxon>
        <taxon>Actinomycetota</taxon>
        <taxon>Actinomycetes</taxon>
        <taxon>Micromonosporales</taxon>
        <taxon>Micromonosporaceae</taxon>
    </lineage>
</organism>
<feature type="transmembrane region" description="Helical" evidence="1">
    <location>
        <begin position="61"/>
        <end position="78"/>
    </location>
</feature>
<dbReference type="InterPro" id="IPR005325">
    <property type="entry name" value="DUF308_memb"/>
</dbReference>
<dbReference type="PANTHER" id="PTHR34853:SF1">
    <property type="entry name" value="LIPASE 5"/>
    <property type="match status" value="1"/>
</dbReference>
<dbReference type="RefSeq" id="WP_308712954.1">
    <property type="nucleotide sequence ID" value="NZ_JAVHUY010000011.1"/>
</dbReference>
<name>A0ABU0ZF61_9ACTN</name>
<reference evidence="2 3" key="1">
    <citation type="submission" date="2023-08" db="EMBL/GenBank/DDBJ databases">
        <title>Phytohabitans sansha sp. nov., isolated from marine sediment.</title>
        <authorList>
            <person name="Zhao Y."/>
            <person name="Yi K."/>
        </authorList>
    </citation>
    <scope>NUCLEOTIDE SEQUENCE [LARGE SCALE GENOMIC DNA]</scope>
    <source>
        <strain evidence="2 3">ZYX-F-186</strain>
    </source>
</reference>
<feature type="transmembrane region" description="Helical" evidence="1">
    <location>
        <begin position="148"/>
        <end position="169"/>
    </location>
</feature>
<dbReference type="PANTHER" id="PTHR34853">
    <property type="match status" value="1"/>
</dbReference>
<feature type="transmembrane region" description="Helical" evidence="1">
    <location>
        <begin position="189"/>
        <end position="209"/>
    </location>
</feature>
<gene>
    <name evidence="2" type="ORF">RB614_14290</name>
</gene>
<keyword evidence="1" id="KW-0472">Membrane</keyword>
<evidence type="ECO:0000256" key="1">
    <source>
        <dbReference type="SAM" id="Phobius"/>
    </source>
</evidence>
<dbReference type="Proteomes" id="UP001230908">
    <property type="component" value="Unassembled WGS sequence"/>
</dbReference>
<accession>A0ABU0ZF61</accession>
<comment type="caution">
    <text evidence="2">The sequence shown here is derived from an EMBL/GenBank/DDBJ whole genome shotgun (WGS) entry which is preliminary data.</text>
</comment>
<sequence length="581" mass="60688">MDLAVLGWAWRAALGVLSLALGFALLLRPFDSLTLLIVLIAVGLAVDGVRRLVGADRDVRGLVVGGLLLAAAVLVVAWPAISVSALAVVVGVSFLVNGVLDLAAAAPRRSALWGAASGRAGRVAALLSGAALVIFGALALIWPDVTILVIGIGFGVRMIVFGASVIAHALRDGRRPRASGKPLLRVLDLAGRGLLLALALALLAASMYLHRAPGHPTAFYSAPREVPAEPGRLIRSQPYTHGMLDGTRGWLILYTTTGVRGEPRFASGFVMAPDQPSAVPRQVVLWTHGTEGADVACAPTLLPEPQPLIGPVAAMRQEIARGRVVVGPDYPGAGVRGRQSYLIGVDEGRSSLDAVRAARQLDGVSLAAQTVVWGHSQGGQAAIWTGILAPAYAPEVSIVGIAAAAPASDLPALVDSTLKTPLGQVLGTFVLRAYAETYPDVRVDEYVDPRLRTVYRAMSRRCVPARSTVVSGLTAMAAHGSLFSRTPTSGPLAARLAENVPSGPVAAPLYIAQGTADPLVLPSMQDGYVAHRCATGQPLRYQTYAGRDHLSLVADDSPYIADLTAWTQDRFAGVPQRNTCG</sequence>
<dbReference type="Pfam" id="PF03583">
    <property type="entry name" value="LIP"/>
    <property type="match status" value="1"/>
</dbReference>
<dbReference type="SUPFAM" id="SSF53474">
    <property type="entry name" value="alpha/beta-Hydrolases"/>
    <property type="match status" value="1"/>
</dbReference>
<dbReference type="Pfam" id="PF03729">
    <property type="entry name" value="DUF308"/>
    <property type="match status" value="3"/>
</dbReference>
<feature type="transmembrane region" description="Helical" evidence="1">
    <location>
        <begin position="123"/>
        <end position="142"/>
    </location>
</feature>
<dbReference type="Gene3D" id="1.10.260.130">
    <property type="match status" value="1"/>
</dbReference>
<evidence type="ECO:0000313" key="2">
    <source>
        <dbReference type="EMBL" id="MDQ7905684.1"/>
    </source>
</evidence>
<keyword evidence="3" id="KW-1185">Reference proteome</keyword>